<feature type="region of interest" description="Disordered" evidence="3">
    <location>
        <begin position="495"/>
        <end position="519"/>
    </location>
</feature>
<feature type="compositionally biased region" description="Polar residues" evidence="3">
    <location>
        <begin position="468"/>
        <end position="481"/>
    </location>
</feature>
<dbReference type="InterPro" id="IPR018862">
    <property type="entry name" value="eIF4E-T"/>
</dbReference>
<evidence type="ECO:0000256" key="2">
    <source>
        <dbReference type="ARBA" id="ARBA00022490"/>
    </source>
</evidence>
<evidence type="ECO:0000313" key="4">
    <source>
        <dbReference type="EMBL" id="KAK6741091.1"/>
    </source>
</evidence>
<evidence type="ECO:0008006" key="6">
    <source>
        <dbReference type="Google" id="ProtNLM"/>
    </source>
</evidence>
<evidence type="ECO:0000256" key="3">
    <source>
        <dbReference type="SAM" id="MobiDB-lite"/>
    </source>
</evidence>
<sequence length="865" mass="92538">MFTFPLHSCSLGKAVVMLSFLGYPPSVNMSSQSDEENEVHPLVSNLLEQKFIPRTGHGFRYDRDEMIRLSTVPLSLQRPENLSVEFNGEDGKFSPYKWLEHRWEVEGIKNRAPTKKLQDALNAGAMDENAGLSPQRRGFSGGCRAPADDKSKDGASSSSGFGNESGWTGVERDRERVGPNNAKSWRGGSNGGSEKYSGKSNDFKLPFQRSTGSNVRSAGANSTGSWRSEMKDRGPSLGGGKYSQGKNREDRERGERMPEWADGPTTMDDMIELRGFEEPVKKGKKGNRGKEDKDKDKEKKAESRKESVENGKLEKPRTAEDSASTATSASRAAGPALPETDAEFAAILGLLDVQDDSTMSSLFDKATILPEDNSSSTTTGSRLSRFFKNNNQTNESAQNTRSTSQEESQAANPLLAKIFAQTPSSGGQTPQNTQGNPSMPPTVIGPGGVRAMRLEDLEKAISSKDSRSGSITKGNPLQDPSQQAHLLSRLQNFAKQQEETAPPPSVGPATATTGGVTPSLGGVFPPSASPFIPPVLPPGAPMVPPALLARMAAENPALVQAHIQAQLHQAMAAQLAAAQSNGGVGIPPAQMHEQIRASLLRLQQQQLVAAAAAQGKLGKVRPPTQMIPSSVQRQMNKASTSQPDEASHRGARSEQDGSPTHLSDTDPLEAAARNNADMLKKMHMQHQYAAMMNAMQGGLPMAAWRPPPPNSNSAVPPNAQVQAQMLMQMAQVQQLAHVQQQLRIKQQQQAALAKLMQLQHGHQQAVAAAAGMQIPNTADRNSHNFGSSSSFGAGADLSGPIQSPLEKLLAAAGVQPSQFTGASSDSSSSFQGGSQSVAHGARMPPPSVRPMSLEELERKLTEQTK</sequence>
<comment type="subcellular location">
    <subcellularLocation>
        <location evidence="1">Cytoplasm</location>
    </subcellularLocation>
</comment>
<feature type="compositionally biased region" description="Low complexity" evidence="3">
    <location>
        <begin position="817"/>
        <end position="836"/>
    </location>
</feature>
<name>A0ABR1CT50_NECAM</name>
<feature type="compositionally biased region" description="Basic and acidic residues" evidence="3">
    <location>
        <begin position="855"/>
        <end position="865"/>
    </location>
</feature>
<feature type="compositionally biased region" description="Basic and acidic residues" evidence="3">
    <location>
        <begin position="271"/>
        <end position="281"/>
    </location>
</feature>
<evidence type="ECO:0000313" key="5">
    <source>
        <dbReference type="Proteomes" id="UP001303046"/>
    </source>
</evidence>
<feature type="compositionally biased region" description="Polar residues" evidence="3">
    <location>
        <begin position="626"/>
        <end position="644"/>
    </location>
</feature>
<feature type="region of interest" description="Disordered" evidence="3">
    <location>
        <begin position="365"/>
        <end position="447"/>
    </location>
</feature>
<dbReference type="EMBL" id="JAVFWL010000003">
    <property type="protein sequence ID" value="KAK6741091.1"/>
    <property type="molecule type" value="Genomic_DNA"/>
</dbReference>
<comment type="caution">
    <text evidence="4">The sequence shown here is derived from an EMBL/GenBank/DDBJ whole genome shotgun (WGS) entry which is preliminary data.</text>
</comment>
<feature type="compositionally biased region" description="Polar residues" evidence="3">
    <location>
        <begin position="208"/>
        <end position="226"/>
    </location>
</feature>
<feature type="region of interest" description="Disordered" evidence="3">
    <location>
        <begin position="127"/>
        <end position="338"/>
    </location>
</feature>
<feature type="compositionally biased region" description="Low complexity" evidence="3">
    <location>
        <begin position="507"/>
        <end position="519"/>
    </location>
</feature>
<feature type="region of interest" description="Disordered" evidence="3">
    <location>
        <begin position="817"/>
        <end position="865"/>
    </location>
</feature>
<proteinExistence type="predicted"/>
<organism evidence="4 5">
    <name type="scientific">Necator americanus</name>
    <name type="common">Human hookworm</name>
    <dbReference type="NCBI Taxonomy" id="51031"/>
    <lineage>
        <taxon>Eukaryota</taxon>
        <taxon>Metazoa</taxon>
        <taxon>Ecdysozoa</taxon>
        <taxon>Nematoda</taxon>
        <taxon>Chromadorea</taxon>
        <taxon>Rhabditida</taxon>
        <taxon>Rhabditina</taxon>
        <taxon>Rhabditomorpha</taxon>
        <taxon>Strongyloidea</taxon>
        <taxon>Ancylostomatidae</taxon>
        <taxon>Bunostominae</taxon>
        <taxon>Necator</taxon>
    </lineage>
</organism>
<dbReference type="Proteomes" id="UP001303046">
    <property type="component" value="Unassembled WGS sequence"/>
</dbReference>
<gene>
    <name evidence="4" type="primary">Necator_chrIII.g9899</name>
    <name evidence="4" type="ORF">RB195_009134</name>
</gene>
<feature type="region of interest" description="Disordered" evidence="3">
    <location>
        <begin position="619"/>
        <end position="667"/>
    </location>
</feature>
<feature type="compositionally biased region" description="Basic and acidic residues" evidence="3">
    <location>
        <begin position="645"/>
        <end position="655"/>
    </location>
</feature>
<feature type="compositionally biased region" description="Basic and acidic residues" evidence="3">
    <location>
        <begin position="246"/>
        <end position="259"/>
    </location>
</feature>
<keyword evidence="5" id="KW-1185">Reference proteome</keyword>
<feature type="compositionally biased region" description="Polar residues" evidence="3">
    <location>
        <begin position="421"/>
        <end position="437"/>
    </location>
</feature>
<accession>A0ABR1CT50</accession>
<dbReference type="PANTHER" id="PTHR12269">
    <property type="entry name" value="EUKARYOTIC TRANSLATION INITIATION FACTOR 4E TRANSPORTER"/>
    <property type="match status" value="1"/>
</dbReference>
<feature type="compositionally biased region" description="Basic and acidic residues" evidence="3">
    <location>
        <begin position="288"/>
        <end position="320"/>
    </location>
</feature>
<evidence type="ECO:0000256" key="1">
    <source>
        <dbReference type="ARBA" id="ARBA00004496"/>
    </source>
</evidence>
<reference evidence="4 5" key="1">
    <citation type="submission" date="2023-08" db="EMBL/GenBank/DDBJ databases">
        <title>A Necator americanus chromosomal reference genome.</title>
        <authorList>
            <person name="Ilik V."/>
            <person name="Petrzelkova K.J."/>
            <person name="Pardy F."/>
            <person name="Fuh T."/>
            <person name="Niatou-Singa F.S."/>
            <person name="Gouil Q."/>
            <person name="Baker L."/>
            <person name="Ritchie M.E."/>
            <person name="Jex A.R."/>
            <person name="Gazzola D."/>
            <person name="Li H."/>
            <person name="Toshio Fujiwara R."/>
            <person name="Zhan B."/>
            <person name="Aroian R.V."/>
            <person name="Pafco B."/>
            <person name="Schwarz E.M."/>
        </authorList>
    </citation>
    <scope>NUCLEOTIDE SEQUENCE [LARGE SCALE GENOMIC DNA]</scope>
    <source>
        <strain evidence="4 5">Aroian</strain>
        <tissue evidence="4">Whole animal</tissue>
    </source>
</reference>
<feature type="compositionally biased region" description="Polar residues" evidence="3">
    <location>
        <begin position="387"/>
        <end position="411"/>
    </location>
</feature>
<protein>
    <recommendedName>
        <fullName evidence="6">Eukaryotic translation initiation factor 4E transporter</fullName>
    </recommendedName>
</protein>
<feature type="compositionally biased region" description="Low complexity" evidence="3">
    <location>
        <begin position="321"/>
        <end position="336"/>
    </location>
</feature>
<dbReference type="PANTHER" id="PTHR12269:SF1">
    <property type="entry name" value="EUKARYOTIC TRANSLATION INITIATION FACTOR 4E TRANSPORTER"/>
    <property type="match status" value="1"/>
</dbReference>
<feature type="region of interest" description="Disordered" evidence="3">
    <location>
        <begin position="461"/>
        <end position="481"/>
    </location>
</feature>
<keyword evidence="2" id="KW-0963">Cytoplasm</keyword>